<dbReference type="EC" id="3.1.26.-" evidence="7"/>
<dbReference type="PANTHER" id="PTHR30001:SF0">
    <property type="entry name" value="RIBONUCLEASE G"/>
    <property type="match status" value="1"/>
</dbReference>
<keyword evidence="5" id="KW-0694">RNA-binding</keyword>
<keyword evidence="8" id="KW-1185">Reference proteome</keyword>
<evidence type="ECO:0000256" key="2">
    <source>
        <dbReference type="ARBA" id="ARBA00022723"/>
    </source>
</evidence>
<evidence type="ECO:0000256" key="4">
    <source>
        <dbReference type="ARBA" id="ARBA00022842"/>
    </source>
</evidence>
<dbReference type="Gene3D" id="2.40.50.140">
    <property type="entry name" value="Nucleic acid-binding proteins"/>
    <property type="match status" value="1"/>
</dbReference>
<evidence type="ECO:0000256" key="1">
    <source>
        <dbReference type="ARBA" id="ARBA00001946"/>
    </source>
</evidence>
<proteinExistence type="predicted"/>
<dbReference type="RefSeq" id="WP_055259474.1">
    <property type="nucleotide sequence ID" value="NZ_CABIXL010000005.1"/>
</dbReference>
<dbReference type="PANTHER" id="PTHR30001">
    <property type="entry name" value="RIBONUCLEASE"/>
    <property type="match status" value="1"/>
</dbReference>
<name>A0ABM9UR53_SARVE</name>
<feature type="domain" description="RNA-binding protein AU-1/Ribonuclease E/G" evidence="6">
    <location>
        <begin position="103"/>
        <end position="367"/>
    </location>
</feature>
<comment type="caution">
    <text evidence="7">The sequence shown here is derived from an EMBL/GenBank/DDBJ whole genome shotgun (WGS) entry which is preliminary data.</text>
</comment>
<comment type="cofactor">
    <cofactor evidence="1">
        <name>Mg(2+)</name>
        <dbReference type="ChEBI" id="CHEBI:18420"/>
    </cofactor>
</comment>
<dbReference type="CDD" id="cd04453">
    <property type="entry name" value="S1_RNase_E"/>
    <property type="match status" value="1"/>
</dbReference>
<dbReference type="Proteomes" id="UP000095488">
    <property type="component" value="Unassembled WGS sequence"/>
</dbReference>
<dbReference type="Pfam" id="PF10150">
    <property type="entry name" value="RNase_E_G"/>
    <property type="match status" value="1"/>
</dbReference>
<dbReference type="GO" id="GO:0016787">
    <property type="term" value="F:hydrolase activity"/>
    <property type="evidence" value="ECO:0007669"/>
    <property type="project" value="UniProtKB-KW"/>
</dbReference>
<dbReference type="EMBL" id="CYZR01000005">
    <property type="protein sequence ID" value="CUO02575.1"/>
    <property type="molecule type" value="Genomic_DNA"/>
</dbReference>
<evidence type="ECO:0000313" key="7">
    <source>
        <dbReference type="EMBL" id="CUO02575.1"/>
    </source>
</evidence>
<dbReference type="InterPro" id="IPR004659">
    <property type="entry name" value="RNase_E/G"/>
</dbReference>
<dbReference type="SUPFAM" id="SSF50249">
    <property type="entry name" value="Nucleic acid-binding proteins"/>
    <property type="match status" value="1"/>
</dbReference>
<dbReference type="InterPro" id="IPR019307">
    <property type="entry name" value="RNA-bd_AU-1/RNase_E/G"/>
</dbReference>
<keyword evidence="4" id="KW-0460">Magnesium</keyword>
<protein>
    <submittedName>
        <fullName evidence="7">Ribonuclease G</fullName>
        <ecNumber evidence="7">3.1.26.-</ecNumber>
    </submittedName>
</protein>
<keyword evidence="3 7" id="KW-0378">Hydrolase</keyword>
<gene>
    <name evidence="7" type="primary">rng</name>
    <name evidence="7" type="ORF">ERS852473_01700</name>
</gene>
<accession>A0ABM9UR53</accession>
<dbReference type="InterPro" id="IPR012340">
    <property type="entry name" value="NA-bd_OB-fold"/>
</dbReference>
<sequence length="481" mass="55846">MNDIYVERREKNLRVAIKENDILKECYIDEEKEGPSLGSIYKGVVKKIVPGLNSAFIDIGYKKQCYMIIDSKHKNLKCGDELILEVIKEGVGSKGAKVTPNFSLPGRYVVLENGEDSLIISKKIQDNNLKMFFKNNINTNGIKVTIRTKGQFAHLEDIQDEINKLYTLYEDILRQGKYSLKPKKLYGDDDFIGKIIRDKISDNTKNIFVDSREDYVKLKEFLDKNKSLDVDIKLFENGITLFDFYGIEKEILSFRNNKVSLKCGGSIIIEKTEAMYVIDVNSGKHINQRNIEKTAKETNLEAAREVARQVKLRNLGGIILVDFIDMYKDEDKRLIIDTLKEEFKDDKNKTKVFNFTELNLVQISRARFGKSIYNYIEEPCTTCNGHGKRLKLSYIYLLIKNEILKRSSLGQIKDFYIEINSVYEKDIKEDIFVFLKDINGLNLNIYLEFKEINGFYKVEPLIFKNQIENVKQYLVNNIEKC</sequence>
<evidence type="ECO:0000256" key="3">
    <source>
        <dbReference type="ARBA" id="ARBA00022801"/>
    </source>
</evidence>
<reference evidence="7 8" key="1">
    <citation type="submission" date="2015-09" db="EMBL/GenBank/DDBJ databases">
        <authorList>
            <consortium name="Pathogen Informatics"/>
        </authorList>
    </citation>
    <scope>NUCLEOTIDE SEQUENCE [LARGE SCALE GENOMIC DNA]</scope>
    <source>
        <strain evidence="7 8">2789STDY5834858</strain>
    </source>
</reference>
<evidence type="ECO:0000256" key="5">
    <source>
        <dbReference type="ARBA" id="ARBA00022884"/>
    </source>
</evidence>
<keyword evidence="2" id="KW-0479">Metal-binding</keyword>
<organism evidence="7 8">
    <name type="scientific">Sarcina ventriculi</name>
    <name type="common">Clostridium ventriculi</name>
    <dbReference type="NCBI Taxonomy" id="1267"/>
    <lineage>
        <taxon>Bacteria</taxon>
        <taxon>Bacillati</taxon>
        <taxon>Bacillota</taxon>
        <taxon>Clostridia</taxon>
        <taxon>Eubacteriales</taxon>
        <taxon>Clostridiaceae</taxon>
        <taxon>Sarcina</taxon>
    </lineage>
</organism>
<evidence type="ECO:0000259" key="6">
    <source>
        <dbReference type="Pfam" id="PF10150"/>
    </source>
</evidence>
<evidence type="ECO:0000313" key="8">
    <source>
        <dbReference type="Proteomes" id="UP000095488"/>
    </source>
</evidence>
<dbReference type="NCBIfam" id="TIGR00757">
    <property type="entry name" value="RNaseEG"/>
    <property type="match status" value="1"/>
</dbReference>